<evidence type="ECO:0000256" key="5">
    <source>
        <dbReference type="PIRSR" id="PIRSR623088-2"/>
    </source>
</evidence>
<feature type="binding site" evidence="5">
    <location>
        <position position="519"/>
    </location>
    <ligand>
        <name>AMP</name>
        <dbReference type="ChEBI" id="CHEBI:456215"/>
    </ligand>
</feature>
<dbReference type="Pfam" id="PF01590">
    <property type="entry name" value="GAF"/>
    <property type="match status" value="1"/>
</dbReference>
<dbReference type="PROSITE" id="PS51845">
    <property type="entry name" value="PDEASE_I_2"/>
    <property type="match status" value="1"/>
</dbReference>
<reference evidence="10" key="2">
    <citation type="submission" date="2025-09" db="UniProtKB">
        <authorList>
            <consortium name="Ensembl"/>
        </authorList>
    </citation>
    <scope>IDENTIFICATION</scope>
</reference>
<evidence type="ECO:0000256" key="4">
    <source>
        <dbReference type="PIRSR" id="PIRSR623088-1"/>
    </source>
</evidence>
<dbReference type="GO" id="GO:0004114">
    <property type="term" value="F:3',5'-cyclic-nucleotide phosphodiesterase activity"/>
    <property type="evidence" value="ECO:0007669"/>
    <property type="project" value="InterPro"/>
</dbReference>
<dbReference type="InterPro" id="IPR023174">
    <property type="entry name" value="PDEase_CS"/>
</dbReference>
<feature type="binding site" evidence="6">
    <location>
        <position position="639"/>
    </location>
    <ligand>
        <name>Zn(2+)</name>
        <dbReference type="ChEBI" id="CHEBI:29105"/>
        <label>1</label>
    </ligand>
</feature>
<name>A0A3Q4BZS5_MOLML</name>
<reference evidence="10" key="1">
    <citation type="submission" date="2025-08" db="UniProtKB">
        <authorList>
            <consortium name="Ensembl"/>
        </authorList>
    </citation>
    <scope>IDENTIFICATION</scope>
</reference>
<dbReference type="PANTHER" id="PTHR11347">
    <property type="entry name" value="CYCLIC NUCLEOTIDE PHOSPHODIESTERASE"/>
    <property type="match status" value="1"/>
</dbReference>
<dbReference type="AlphaFoldDB" id="A0A3Q4BZS5"/>
<dbReference type="InterPro" id="IPR003607">
    <property type="entry name" value="HD/PDEase_dom"/>
</dbReference>
<protein>
    <recommendedName>
        <fullName evidence="7">Phosphodiesterase</fullName>
        <ecNumber evidence="7">3.1.4.-</ecNumber>
    </recommendedName>
</protein>
<evidence type="ECO:0000256" key="1">
    <source>
        <dbReference type="ARBA" id="ARBA00022535"/>
    </source>
</evidence>
<dbReference type="CDD" id="cd00077">
    <property type="entry name" value="HDc"/>
    <property type="match status" value="1"/>
</dbReference>
<organism evidence="10 11">
    <name type="scientific">Mola mola</name>
    <name type="common">Ocean sunfish</name>
    <name type="synonym">Tetraodon mola</name>
    <dbReference type="NCBI Taxonomy" id="94237"/>
    <lineage>
        <taxon>Eukaryota</taxon>
        <taxon>Metazoa</taxon>
        <taxon>Chordata</taxon>
        <taxon>Craniata</taxon>
        <taxon>Vertebrata</taxon>
        <taxon>Euteleostomi</taxon>
        <taxon>Actinopterygii</taxon>
        <taxon>Neopterygii</taxon>
        <taxon>Teleostei</taxon>
        <taxon>Neoteleostei</taxon>
        <taxon>Acanthomorphata</taxon>
        <taxon>Eupercaria</taxon>
        <taxon>Tetraodontiformes</taxon>
        <taxon>Molidae</taxon>
        <taxon>Mola</taxon>
    </lineage>
</organism>
<dbReference type="SMART" id="SM00471">
    <property type="entry name" value="HDc"/>
    <property type="match status" value="1"/>
</dbReference>
<dbReference type="Proteomes" id="UP000261620">
    <property type="component" value="Unplaced"/>
</dbReference>
<dbReference type="InterPro" id="IPR029016">
    <property type="entry name" value="GAF-like_dom_sf"/>
</dbReference>
<accession>A0A3Q4BZS5</accession>
<dbReference type="InterPro" id="IPR023088">
    <property type="entry name" value="PDEase"/>
</dbReference>
<dbReference type="GO" id="GO:0007165">
    <property type="term" value="P:signal transduction"/>
    <property type="evidence" value="ECO:0007669"/>
    <property type="project" value="InterPro"/>
</dbReference>
<dbReference type="SUPFAM" id="SSF55781">
    <property type="entry name" value="GAF domain-like"/>
    <property type="match status" value="2"/>
</dbReference>
<comment type="similarity">
    <text evidence="7">Belongs to the cyclic nucleotide phosphodiesterase family.</text>
</comment>
<dbReference type="FunFam" id="1.10.1300.10:FF:000005">
    <property type="entry name" value="Phosphodiesterase"/>
    <property type="match status" value="1"/>
</dbReference>
<evidence type="ECO:0000256" key="3">
    <source>
        <dbReference type="ARBA" id="ARBA00022801"/>
    </source>
</evidence>
<sequence length="827" mass="94828">MGVQKEDVEMFLKGNPAFAKQYFAKKMDPAALSKVSGLPAGQTDFSQLQELSQFEESQIMYDLIKDMQENINMEKVVFKILTRISALIHADRCSLFMYRQRNGIGELATRLFNINTEAEMEACVVPPDSEIVYPLDMGIVGHVALTKKPVNVKDVTELLLWSANKVFEELTDIERQFHKALYTVRAYLNCDRYSVGLLDMTKEKEFFDVWPVLMGEQPPYSGPVTPDGREIIFYKVIDYILHGKEDIKVIPNPPPDHWALSSGLPTYVAESGYICNIMNAAADETFAFQKEPLDNSGWTIKNVLSLPIVNKKEEIVGVATFYNRKDGKPFDDQDEQLMEALTQFLGWSVLNTDTYDKMNKLENRKDIAQDMVLYHVKCRDDEIQNILNTREVHGCEPCECEEEDLLEMLKGDLPPLVKKFEIYKFQFSDFNCTEMELVKCGIQMYYEVGVVKKFQVPQEVLVRFMYSVSKGYRRITYHNWRHGFNVGQTMFTLLTTGMLKRYYTDLEVMAMITAGFLHDIDHRGTNNLYQVKSGNPLAKLHGSSILERHHLEFGKFLLSDESLNIYQNLNRRQVDHVIHLMDIAIIATDLALYFKKRTMFQKIVDLSHTYEDEKKWVEFMSLETTRKEIVMAMMMTACDLSAITKPWEVQSKVALSVAAEFWEQGDLERTVLEQQPIPMMDRTKAAELPKLQCGFIDFVCTFVYKEFSRFHPQIQPMLDGILNNRMEWNTKKEEYEAKLKAIEEEKAAKAAATASKGKCTKTYSAFCNLCHFVTLNGASNNIPTSHKNIDSFVCVFVQQLQATPAAEAQRPARCAERSKSCATRGGS</sequence>
<feature type="binding site" evidence="5">
    <location>
        <position position="639"/>
    </location>
    <ligand>
        <name>AMP</name>
        <dbReference type="ChEBI" id="CHEBI:456215"/>
    </ligand>
</feature>
<dbReference type="OMA" id="REVYDCE"/>
<dbReference type="PRINTS" id="PR00387">
    <property type="entry name" value="PDIESTERASE1"/>
</dbReference>
<dbReference type="Gene3D" id="1.10.1300.10">
    <property type="entry name" value="3'5'-cyclic nucleotide phosphodiesterase, catalytic domain"/>
    <property type="match status" value="1"/>
</dbReference>
<dbReference type="Ensembl" id="ENSMMOT00000028696.1">
    <property type="protein sequence ID" value="ENSMMOP00000028217.1"/>
    <property type="gene ID" value="ENSMMOG00000021327.1"/>
</dbReference>
<feature type="binding site" evidence="6">
    <location>
        <position position="482"/>
    </location>
    <ligand>
        <name>Zn(2+)</name>
        <dbReference type="ChEBI" id="CHEBI:29105"/>
        <label>1</label>
    </ligand>
</feature>
<evidence type="ECO:0000256" key="8">
    <source>
        <dbReference type="SAM" id="Coils"/>
    </source>
</evidence>
<feature type="binding site" evidence="5">
    <location>
        <position position="692"/>
    </location>
    <ligand>
        <name>AMP</name>
        <dbReference type="ChEBI" id="CHEBI:456215"/>
    </ligand>
</feature>
<feature type="binding site" evidence="6">
    <location>
        <position position="518"/>
    </location>
    <ligand>
        <name>Zn(2+)</name>
        <dbReference type="ChEBI" id="CHEBI:29105"/>
        <label>1</label>
    </ligand>
</feature>
<dbReference type="SUPFAM" id="SSF109604">
    <property type="entry name" value="HD-domain/PDEase-like"/>
    <property type="match status" value="1"/>
</dbReference>
<dbReference type="FunFam" id="3.30.450.40:FF:000001">
    <property type="entry name" value="Phosphodiesterase"/>
    <property type="match status" value="1"/>
</dbReference>
<evidence type="ECO:0000313" key="11">
    <source>
        <dbReference type="Proteomes" id="UP000261620"/>
    </source>
</evidence>
<feature type="binding site" evidence="6">
    <location>
        <position position="519"/>
    </location>
    <ligand>
        <name>Zn(2+)</name>
        <dbReference type="ChEBI" id="CHEBI:29105"/>
        <label>1</label>
    </ligand>
</feature>
<dbReference type="EC" id="3.1.4.-" evidence="7"/>
<feature type="binding site" evidence="5">
    <location>
        <begin position="478"/>
        <end position="482"/>
    </location>
    <ligand>
        <name>AMP</name>
        <dbReference type="ChEBI" id="CHEBI:456215"/>
    </ligand>
</feature>
<evidence type="ECO:0000313" key="10">
    <source>
        <dbReference type="Ensembl" id="ENSMMOP00000028217.1"/>
    </source>
</evidence>
<keyword evidence="11" id="KW-1185">Reference proteome</keyword>
<evidence type="ECO:0000256" key="7">
    <source>
        <dbReference type="RuleBase" id="RU363067"/>
    </source>
</evidence>
<dbReference type="STRING" id="94237.ENSMMOP00000028217"/>
<comment type="cofactor">
    <cofactor evidence="7">
        <name>a divalent metal cation</name>
        <dbReference type="ChEBI" id="CHEBI:60240"/>
    </cofactor>
    <text evidence="7">Binds 2 divalent metal cations per subunit. Site 1 may preferentially bind zinc ions, while site 2 has a preference for magnesium and/or manganese ions.</text>
</comment>
<dbReference type="Gene3D" id="3.30.450.40">
    <property type="match status" value="2"/>
</dbReference>
<keyword evidence="2 6" id="KW-0479">Metal-binding</keyword>
<keyword evidence="1" id="KW-0140">cGMP</keyword>
<keyword evidence="3 7" id="KW-0378">Hydrolase</keyword>
<keyword evidence="8" id="KW-0175">Coiled coil</keyword>
<dbReference type="PROSITE" id="PS00126">
    <property type="entry name" value="PDEASE_I_1"/>
    <property type="match status" value="1"/>
</dbReference>
<evidence type="ECO:0000256" key="2">
    <source>
        <dbReference type="ARBA" id="ARBA00022723"/>
    </source>
</evidence>
<feature type="active site" description="Proton donor" evidence="4">
    <location>
        <position position="478"/>
    </location>
</feature>
<dbReference type="InterPro" id="IPR002073">
    <property type="entry name" value="PDEase_catalytic_dom"/>
</dbReference>
<feature type="binding site" evidence="6">
    <location>
        <position position="519"/>
    </location>
    <ligand>
        <name>Zn(2+)</name>
        <dbReference type="ChEBI" id="CHEBI:29105"/>
        <label>2</label>
    </ligand>
</feature>
<dbReference type="InterPro" id="IPR036971">
    <property type="entry name" value="PDEase_catalytic_dom_sf"/>
</dbReference>
<evidence type="ECO:0000259" key="9">
    <source>
        <dbReference type="PROSITE" id="PS51845"/>
    </source>
</evidence>
<feature type="coiled-coil region" evidence="8">
    <location>
        <begin position="718"/>
        <end position="752"/>
    </location>
</feature>
<proteinExistence type="inferred from homology"/>
<dbReference type="GO" id="GO:0046872">
    <property type="term" value="F:metal ion binding"/>
    <property type="evidence" value="ECO:0007669"/>
    <property type="project" value="UniProtKB-KW"/>
</dbReference>
<feature type="domain" description="PDEase" evidence="9">
    <location>
        <begin position="401"/>
        <end position="735"/>
    </location>
</feature>
<evidence type="ECO:0000256" key="6">
    <source>
        <dbReference type="PIRSR" id="PIRSR623088-3"/>
    </source>
</evidence>
<dbReference type="Pfam" id="PF00233">
    <property type="entry name" value="PDEase_I"/>
    <property type="match status" value="1"/>
</dbReference>
<dbReference type="InterPro" id="IPR003018">
    <property type="entry name" value="GAF"/>
</dbReference>
<dbReference type="SMART" id="SM00065">
    <property type="entry name" value="GAF"/>
    <property type="match status" value="1"/>
</dbReference>